<reference evidence="4 5" key="1">
    <citation type="submission" date="2023-03" db="EMBL/GenBank/DDBJ databases">
        <title>Bacillus Genome Sequencing.</title>
        <authorList>
            <person name="Dunlap C."/>
        </authorList>
    </citation>
    <scope>NUCLEOTIDE SEQUENCE [LARGE SCALE GENOMIC DNA]</scope>
    <source>
        <strain evidence="4 5">B-23453</strain>
    </source>
</reference>
<gene>
    <name evidence="4" type="ORF">P4T90_16890</name>
</gene>
<feature type="domain" description="DUF1510" evidence="3">
    <location>
        <begin position="124"/>
        <end position="217"/>
    </location>
</feature>
<proteinExistence type="predicted"/>
<dbReference type="EMBL" id="JARMAB010000026">
    <property type="protein sequence ID" value="MED1204724.1"/>
    <property type="molecule type" value="Genomic_DNA"/>
</dbReference>
<protein>
    <submittedName>
        <fullName evidence="4">DUF1510 family protein</fullName>
    </submittedName>
</protein>
<keyword evidence="5" id="KW-1185">Reference proteome</keyword>
<sequence length="223" mass="24327">MAKDLNSESNSRSERKSKRRKTNLILNTLIAVILLLIVIVAYFIFIAGGNSNQSAANKPKTENVQKNASSNKNSAANQKSDSNSSSNNDSQNNSNGNTNSSDASINGPNASVQQSSEPNVKETITNSDWKPVGTSQTSGHNYSSDSSSPDWQEKLKALGYAVGLAPSQMTVWYLEHGDSDNQAIGTITPKNHPDKVYRVYLDWVDGQGWKPSKVQVLDHNDKR</sequence>
<organism evidence="4 5">
    <name type="scientific">Heyndrickxia acidicola</name>
    <dbReference type="NCBI Taxonomy" id="209389"/>
    <lineage>
        <taxon>Bacteria</taxon>
        <taxon>Bacillati</taxon>
        <taxon>Bacillota</taxon>
        <taxon>Bacilli</taxon>
        <taxon>Bacillales</taxon>
        <taxon>Bacillaceae</taxon>
        <taxon>Heyndrickxia</taxon>
    </lineage>
</organism>
<dbReference type="RefSeq" id="WP_066261984.1">
    <property type="nucleotide sequence ID" value="NZ_JARMAB010000026.1"/>
</dbReference>
<feature type="compositionally biased region" description="Polar residues" evidence="1">
    <location>
        <begin position="106"/>
        <end position="150"/>
    </location>
</feature>
<name>A0ABU6MJ77_9BACI</name>
<comment type="caution">
    <text evidence="4">The sequence shown here is derived from an EMBL/GenBank/DDBJ whole genome shotgun (WGS) entry which is preliminary data.</text>
</comment>
<evidence type="ECO:0000256" key="2">
    <source>
        <dbReference type="SAM" id="Phobius"/>
    </source>
</evidence>
<dbReference type="InterPro" id="IPR009988">
    <property type="entry name" value="DUF1510"/>
</dbReference>
<dbReference type="Pfam" id="PF07423">
    <property type="entry name" value="DUF1510"/>
    <property type="match status" value="1"/>
</dbReference>
<evidence type="ECO:0000313" key="5">
    <source>
        <dbReference type="Proteomes" id="UP001341444"/>
    </source>
</evidence>
<keyword evidence="2" id="KW-1133">Transmembrane helix</keyword>
<keyword evidence="2" id="KW-0472">Membrane</keyword>
<feature type="transmembrane region" description="Helical" evidence="2">
    <location>
        <begin position="24"/>
        <end position="45"/>
    </location>
</feature>
<dbReference type="Proteomes" id="UP001341444">
    <property type="component" value="Unassembled WGS sequence"/>
</dbReference>
<evidence type="ECO:0000313" key="4">
    <source>
        <dbReference type="EMBL" id="MED1204724.1"/>
    </source>
</evidence>
<feature type="compositionally biased region" description="Low complexity" evidence="1">
    <location>
        <begin position="64"/>
        <end position="104"/>
    </location>
</feature>
<keyword evidence="2" id="KW-0812">Transmembrane</keyword>
<feature type="region of interest" description="Disordered" evidence="1">
    <location>
        <begin position="51"/>
        <end position="150"/>
    </location>
</feature>
<evidence type="ECO:0000256" key="1">
    <source>
        <dbReference type="SAM" id="MobiDB-lite"/>
    </source>
</evidence>
<accession>A0ABU6MJ77</accession>
<evidence type="ECO:0000259" key="3">
    <source>
        <dbReference type="Pfam" id="PF07423"/>
    </source>
</evidence>